<comment type="caution">
    <text evidence="2">The sequence shown here is derived from an EMBL/GenBank/DDBJ whole genome shotgun (WGS) entry which is preliminary data.</text>
</comment>
<sequence length="165" mass="19268">MLIKIFPILLVFTSASILPSTIDNDLNELIRLHKEFLDHSPIGPSHQSYELRCRAISECCPNEQDNLYTLLTENQFNEKCLNNGTKLTESSLSTICISTLRQLIQLTKEPIYKQYFDILGNQTNRSNRIKIWKNQMKMVCSKDELHAHYCQRNDLDKFKSCQRKV</sequence>
<reference evidence="2" key="1">
    <citation type="submission" date="2021-02" db="EMBL/GenBank/DDBJ databases">
        <authorList>
            <person name="Nowell W R."/>
        </authorList>
    </citation>
    <scope>NUCLEOTIDE SEQUENCE</scope>
</reference>
<feature type="signal peptide" evidence="1">
    <location>
        <begin position="1"/>
        <end position="15"/>
    </location>
</feature>
<evidence type="ECO:0000313" key="2">
    <source>
        <dbReference type="EMBL" id="CAF1539171.1"/>
    </source>
</evidence>
<evidence type="ECO:0000256" key="1">
    <source>
        <dbReference type="SAM" id="SignalP"/>
    </source>
</evidence>
<gene>
    <name evidence="2" type="ORF">EDS130_LOCUS45184</name>
</gene>
<proteinExistence type="predicted"/>
<organism evidence="2 3">
    <name type="scientific">Adineta ricciae</name>
    <name type="common">Rotifer</name>
    <dbReference type="NCBI Taxonomy" id="249248"/>
    <lineage>
        <taxon>Eukaryota</taxon>
        <taxon>Metazoa</taxon>
        <taxon>Spiralia</taxon>
        <taxon>Gnathifera</taxon>
        <taxon>Rotifera</taxon>
        <taxon>Eurotatoria</taxon>
        <taxon>Bdelloidea</taxon>
        <taxon>Adinetida</taxon>
        <taxon>Adinetidae</taxon>
        <taxon>Adineta</taxon>
    </lineage>
</organism>
<dbReference type="OrthoDB" id="10019739at2759"/>
<name>A0A815W0Q4_ADIRI</name>
<dbReference type="AlphaFoldDB" id="A0A815W0Q4"/>
<dbReference type="Proteomes" id="UP000663852">
    <property type="component" value="Unassembled WGS sequence"/>
</dbReference>
<evidence type="ECO:0000313" key="3">
    <source>
        <dbReference type="Proteomes" id="UP000663852"/>
    </source>
</evidence>
<feature type="chain" id="PRO_5032493147" evidence="1">
    <location>
        <begin position="16"/>
        <end position="165"/>
    </location>
</feature>
<feature type="non-terminal residue" evidence="2">
    <location>
        <position position="165"/>
    </location>
</feature>
<dbReference type="EMBL" id="CAJNOJ010001024">
    <property type="protein sequence ID" value="CAF1539171.1"/>
    <property type="molecule type" value="Genomic_DNA"/>
</dbReference>
<keyword evidence="1" id="KW-0732">Signal</keyword>
<protein>
    <submittedName>
        <fullName evidence="2">Uncharacterized protein</fullName>
    </submittedName>
</protein>
<accession>A0A815W0Q4</accession>